<dbReference type="SUPFAM" id="SSF88713">
    <property type="entry name" value="Glycoside hydrolase/deacetylase"/>
    <property type="match status" value="1"/>
</dbReference>
<evidence type="ECO:0000256" key="1">
    <source>
        <dbReference type="HAMAP-Rule" id="MF_00691"/>
    </source>
</evidence>
<gene>
    <name evidence="1" type="primary">pxpA</name>
    <name evidence="2" type="ORF">ACFOOQ_04535</name>
</gene>
<dbReference type="EC" id="3.5.2.9" evidence="1"/>
<dbReference type="EMBL" id="JBHRYJ010000001">
    <property type="protein sequence ID" value="MFC3674799.1"/>
    <property type="molecule type" value="Genomic_DNA"/>
</dbReference>
<keyword evidence="1" id="KW-0067">ATP-binding</keyword>
<dbReference type="RefSeq" id="WP_379722266.1">
    <property type="nucleotide sequence ID" value="NZ_JBHRYJ010000001.1"/>
</dbReference>
<protein>
    <recommendedName>
        <fullName evidence="1">5-oxoprolinase subunit A</fullName>
        <shortName evidence="1">5-OPase subunit A</shortName>
        <ecNumber evidence="1">3.5.2.9</ecNumber>
    </recommendedName>
    <alternativeName>
        <fullName evidence="1">5-oxoprolinase (ATP-hydrolyzing) subunit A</fullName>
    </alternativeName>
</protein>
<dbReference type="Proteomes" id="UP001595711">
    <property type="component" value="Unassembled WGS sequence"/>
</dbReference>
<dbReference type="PANTHER" id="PTHR30292">
    <property type="entry name" value="UNCHARACTERIZED PROTEIN YBGL-RELATED"/>
    <property type="match status" value="1"/>
</dbReference>
<comment type="caution">
    <text evidence="2">The sequence shown here is derived from an EMBL/GenBank/DDBJ whole genome shotgun (WGS) entry which is preliminary data.</text>
</comment>
<dbReference type="InterPro" id="IPR011330">
    <property type="entry name" value="Glyco_hydro/deAcase_b/a-brl"/>
</dbReference>
<organism evidence="2 3">
    <name type="scientific">Ferrovibrio xuzhouensis</name>
    <dbReference type="NCBI Taxonomy" id="1576914"/>
    <lineage>
        <taxon>Bacteria</taxon>
        <taxon>Pseudomonadati</taxon>
        <taxon>Pseudomonadota</taxon>
        <taxon>Alphaproteobacteria</taxon>
        <taxon>Rhodospirillales</taxon>
        <taxon>Rhodospirillaceae</taxon>
        <taxon>Ferrovibrio</taxon>
    </lineage>
</organism>
<accession>A0ABV7VBG1</accession>
<sequence length="258" mass="26868">MSKLKVNLNSDLGESFGAWTMGDDAAMLAVVTTANVACGFHAGDWTVMQQTVDEAVKNGVSIGAHPSYPDLQGFGRRPMTMSNSEVEALMAYQIGALIGIAATRGGKVTHVKPHGAINNKAAVDADLAAAIARGIAGVSRDLIFLAPAGSAMIDAGRKANLPVAQEVFADRNYDDDGNLVPRGKPDAMVHDNDQALQNVLRMVQEKAIVSLSGKRIPCAVDSICVHGDSAGAVAMARHIRAGLEKAGVEIVTLPAMLG</sequence>
<evidence type="ECO:0000313" key="2">
    <source>
        <dbReference type="EMBL" id="MFC3674799.1"/>
    </source>
</evidence>
<name>A0ABV7VBG1_9PROT</name>
<dbReference type="Pfam" id="PF03746">
    <property type="entry name" value="LamB_YcsF"/>
    <property type="match status" value="1"/>
</dbReference>
<keyword evidence="1" id="KW-0547">Nucleotide-binding</keyword>
<evidence type="ECO:0000313" key="3">
    <source>
        <dbReference type="Proteomes" id="UP001595711"/>
    </source>
</evidence>
<dbReference type="Gene3D" id="3.20.20.370">
    <property type="entry name" value="Glycoside hydrolase/deacetylase"/>
    <property type="match status" value="1"/>
</dbReference>
<comment type="similarity">
    <text evidence="1">Belongs to the LamB/PxpA family.</text>
</comment>
<keyword evidence="3" id="KW-1185">Reference proteome</keyword>
<dbReference type="InterPro" id="IPR005501">
    <property type="entry name" value="LamB/YcsF/PxpA-like"/>
</dbReference>
<comment type="function">
    <text evidence="1">Catalyzes the cleavage of 5-oxoproline to form L-glutamate coupled to the hydrolysis of ATP to ADP and inorganic phosphate.</text>
</comment>
<comment type="catalytic activity">
    <reaction evidence="1">
        <text>5-oxo-L-proline + ATP + 2 H2O = L-glutamate + ADP + phosphate + H(+)</text>
        <dbReference type="Rhea" id="RHEA:10348"/>
        <dbReference type="ChEBI" id="CHEBI:15377"/>
        <dbReference type="ChEBI" id="CHEBI:15378"/>
        <dbReference type="ChEBI" id="CHEBI:29985"/>
        <dbReference type="ChEBI" id="CHEBI:30616"/>
        <dbReference type="ChEBI" id="CHEBI:43474"/>
        <dbReference type="ChEBI" id="CHEBI:58402"/>
        <dbReference type="ChEBI" id="CHEBI:456216"/>
        <dbReference type="EC" id="3.5.2.9"/>
    </reaction>
</comment>
<keyword evidence="1" id="KW-0378">Hydrolase</keyword>
<reference evidence="3" key="1">
    <citation type="journal article" date="2019" name="Int. J. Syst. Evol. Microbiol.">
        <title>The Global Catalogue of Microorganisms (GCM) 10K type strain sequencing project: providing services to taxonomists for standard genome sequencing and annotation.</title>
        <authorList>
            <consortium name="The Broad Institute Genomics Platform"/>
            <consortium name="The Broad Institute Genome Sequencing Center for Infectious Disease"/>
            <person name="Wu L."/>
            <person name="Ma J."/>
        </authorList>
    </citation>
    <scope>NUCLEOTIDE SEQUENCE [LARGE SCALE GENOMIC DNA]</scope>
    <source>
        <strain evidence="3">KCTC 42182</strain>
    </source>
</reference>
<comment type="subunit">
    <text evidence="1">Forms a complex composed of PxpA, PxpB and PxpC.</text>
</comment>
<dbReference type="PANTHER" id="PTHR30292:SF0">
    <property type="entry name" value="5-OXOPROLINASE SUBUNIT A"/>
    <property type="match status" value="1"/>
</dbReference>
<dbReference type="HAMAP" id="MF_00691">
    <property type="entry name" value="PxpA"/>
    <property type="match status" value="1"/>
</dbReference>
<dbReference type="CDD" id="cd10787">
    <property type="entry name" value="LamB_YcsF_like"/>
    <property type="match status" value="1"/>
</dbReference>
<proteinExistence type="inferred from homology"/>
<dbReference type="NCBIfam" id="NF003814">
    <property type="entry name" value="PRK05406.1-3"/>
    <property type="match status" value="1"/>
</dbReference>
<dbReference type="NCBIfam" id="NF003816">
    <property type="entry name" value="PRK05406.1-5"/>
    <property type="match status" value="1"/>
</dbReference>